<sequence>MKMLRLKRNRDLLKCGCVWKETETEQSVMDIHPGNTYRISVSVNSSGGMNANPGWGLQMICNSIPMLQDQGVVAATSAKI</sequence>
<organism evidence="1 2">
    <name type="scientific">Ancylostoma ceylanicum</name>
    <dbReference type="NCBI Taxonomy" id="53326"/>
    <lineage>
        <taxon>Eukaryota</taxon>
        <taxon>Metazoa</taxon>
        <taxon>Ecdysozoa</taxon>
        <taxon>Nematoda</taxon>
        <taxon>Chromadorea</taxon>
        <taxon>Rhabditida</taxon>
        <taxon>Rhabditina</taxon>
        <taxon>Rhabditomorpha</taxon>
        <taxon>Strongyloidea</taxon>
        <taxon>Ancylostomatidae</taxon>
        <taxon>Ancylostomatinae</taxon>
        <taxon>Ancylostoma</taxon>
    </lineage>
</organism>
<evidence type="ECO:0000313" key="1">
    <source>
        <dbReference type="EMBL" id="EYB99316.1"/>
    </source>
</evidence>
<gene>
    <name evidence="1" type="primary">Acey_s0123.g1140</name>
    <name evidence="1" type="ORF">Y032_0123g1140</name>
</gene>
<dbReference type="AlphaFoldDB" id="A0A016T9H6"/>
<proteinExistence type="predicted"/>
<comment type="caution">
    <text evidence="1">The sequence shown here is derived from an EMBL/GenBank/DDBJ whole genome shotgun (WGS) entry which is preliminary data.</text>
</comment>
<accession>A0A016T9H6</accession>
<evidence type="ECO:0000313" key="2">
    <source>
        <dbReference type="Proteomes" id="UP000024635"/>
    </source>
</evidence>
<name>A0A016T9H6_9BILA</name>
<keyword evidence="2" id="KW-1185">Reference proteome</keyword>
<reference evidence="2" key="1">
    <citation type="journal article" date="2015" name="Nat. Genet.">
        <title>The genome and transcriptome of the zoonotic hookworm Ancylostoma ceylanicum identify infection-specific gene families.</title>
        <authorList>
            <person name="Schwarz E.M."/>
            <person name="Hu Y."/>
            <person name="Antoshechkin I."/>
            <person name="Miller M.M."/>
            <person name="Sternberg P.W."/>
            <person name="Aroian R.V."/>
        </authorList>
    </citation>
    <scope>NUCLEOTIDE SEQUENCE</scope>
    <source>
        <strain evidence="2">HY135</strain>
    </source>
</reference>
<dbReference type="EMBL" id="JARK01001459">
    <property type="protein sequence ID" value="EYB99316.1"/>
    <property type="molecule type" value="Genomic_DNA"/>
</dbReference>
<dbReference type="Proteomes" id="UP000024635">
    <property type="component" value="Unassembled WGS sequence"/>
</dbReference>
<protein>
    <submittedName>
        <fullName evidence="1">Uncharacterized protein</fullName>
    </submittedName>
</protein>